<dbReference type="RefSeq" id="WP_290248214.1">
    <property type="nucleotide sequence ID" value="NZ_JAUFQT010000001.1"/>
</dbReference>
<dbReference type="Proteomes" id="UP001589654">
    <property type="component" value="Unassembled WGS sequence"/>
</dbReference>
<comment type="caution">
    <text evidence="1">The sequence shown here is derived from an EMBL/GenBank/DDBJ whole genome shotgun (WGS) entry which is preliminary data.</text>
</comment>
<reference evidence="1 2" key="1">
    <citation type="submission" date="2024-09" db="EMBL/GenBank/DDBJ databases">
        <authorList>
            <person name="Sun Q."/>
            <person name="Mori K."/>
        </authorList>
    </citation>
    <scope>NUCLEOTIDE SEQUENCE [LARGE SCALE GENOMIC DNA]</scope>
    <source>
        <strain evidence="1 2">CECT 7682</strain>
    </source>
</reference>
<organism evidence="1 2">
    <name type="scientific">Echinicola jeungdonensis</name>
    <dbReference type="NCBI Taxonomy" id="709343"/>
    <lineage>
        <taxon>Bacteria</taxon>
        <taxon>Pseudomonadati</taxon>
        <taxon>Bacteroidota</taxon>
        <taxon>Cytophagia</taxon>
        <taxon>Cytophagales</taxon>
        <taxon>Cyclobacteriaceae</taxon>
        <taxon>Echinicola</taxon>
    </lineage>
</organism>
<name>A0ABV5J9C6_9BACT</name>
<proteinExistence type="predicted"/>
<evidence type="ECO:0000313" key="1">
    <source>
        <dbReference type="EMBL" id="MFB9212770.1"/>
    </source>
</evidence>
<sequence>MTFYKQPKTNQAMGISYNLMTLDTGLVLMLETGLTLFPGLHRFARGYLHLTPSGSLALFAHLDLLPHNEHHQTHDEY</sequence>
<accession>A0ABV5J9C6</accession>
<protein>
    <submittedName>
        <fullName evidence="1">Uncharacterized protein</fullName>
    </submittedName>
</protein>
<dbReference type="EMBL" id="JBHMEW010000064">
    <property type="protein sequence ID" value="MFB9212770.1"/>
    <property type="molecule type" value="Genomic_DNA"/>
</dbReference>
<keyword evidence="2" id="KW-1185">Reference proteome</keyword>
<evidence type="ECO:0000313" key="2">
    <source>
        <dbReference type="Proteomes" id="UP001589654"/>
    </source>
</evidence>
<gene>
    <name evidence="1" type="ORF">ACFFUR_13220</name>
</gene>